<feature type="compositionally biased region" description="Low complexity" evidence="1">
    <location>
        <begin position="741"/>
        <end position="752"/>
    </location>
</feature>
<feature type="transmembrane region" description="Helical" evidence="2">
    <location>
        <begin position="648"/>
        <end position="668"/>
    </location>
</feature>
<feature type="transmembrane region" description="Helical" evidence="2">
    <location>
        <begin position="404"/>
        <end position="429"/>
    </location>
</feature>
<feature type="transmembrane region" description="Helical" evidence="2">
    <location>
        <begin position="134"/>
        <end position="158"/>
    </location>
</feature>
<dbReference type="EMBL" id="MLAK01000680">
    <property type="protein sequence ID" value="OHT08025.1"/>
    <property type="molecule type" value="Genomic_DNA"/>
</dbReference>
<keyword evidence="4" id="KW-1185">Reference proteome</keyword>
<protein>
    <submittedName>
        <fullName evidence="3">Uncharacterized protein</fullName>
    </submittedName>
</protein>
<feature type="transmembrane region" description="Helical" evidence="2">
    <location>
        <begin position="170"/>
        <end position="189"/>
    </location>
</feature>
<dbReference type="Proteomes" id="UP000179807">
    <property type="component" value="Unassembled WGS sequence"/>
</dbReference>
<keyword evidence="2" id="KW-0472">Membrane</keyword>
<evidence type="ECO:0000313" key="3">
    <source>
        <dbReference type="EMBL" id="OHT08025.1"/>
    </source>
</evidence>
<dbReference type="AlphaFoldDB" id="A0A1J4K953"/>
<keyword evidence="2" id="KW-0812">Transmembrane</keyword>
<proteinExistence type="predicted"/>
<feature type="transmembrane region" description="Helical" evidence="2">
    <location>
        <begin position="371"/>
        <end position="392"/>
    </location>
</feature>
<evidence type="ECO:0000256" key="2">
    <source>
        <dbReference type="SAM" id="Phobius"/>
    </source>
</evidence>
<keyword evidence="2" id="KW-1133">Transmembrane helix</keyword>
<gene>
    <name evidence="3" type="ORF">TRFO_23651</name>
</gene>
<organism evidence="3 4">
    <name type="scientific">Tritrichomonas foetus</name>
    <dbReference type="NCBI Taxonomy" id="1144522"/>
    <lineage>
        <taxon>Eukaryota</taxon>
        <taxon>Metamonada</taxon>
        <taxon>Parabasalia</taxon>
        <taxon>Tritrichomonadida</taxon>
        <taxon>Tritrichomonadidae</taxon>
        <taxon>Tritrichomonas</taxon>
    </lineage>
</organism>
<dbReference type="RefSeq" id="XP_068361161.1">
    <property type="nucleotide sequence ID" value="XM_068503279.1"/>
</dbReference>
<sequence length="765" mass="85921">MHTLLLKLSSNSYDQNRINIHFIILHNISVFQLFQFEKETLQFFSFEDFKTQRIQNLMLFLFLLRLSFCQCQDYSLPKSSKSIIDALRSLKSSKSMKIFNKNTLVELPFATNFSQFQTKVAPFLIGQYYSCMPIIIIGLLAFLFFLSCTILIGTYCLPFERSKPGFLTTIIWWIFFTLVFIVSIAYFIMSLISSPDFVNGFPKIPETIKNGIMQIKRSIDLYVSSYEDTLYSSLNTNSRAYGAAGILYNLRGELTISQYQKQMSSLHADIDQIRNFAFGSCPARISINETNFASVQSFSSNFSDAFSSLIQSSNQFLQNSNIKSINDQISTSMIPIFDPFSNFLPKVQNQLTKYDEIELEKVKSSFNIDGAIKACFSVLNVILILIVLIFYIFQTVTFSMQNSFSRCCVIAIFPISMILAILFGCLGILSTSVSGAIGDLCESSTRFATQWYFSKPGFTGTFGTLNLSESLFSSSNNSLYSSIGAQYDIPIKLIENSTLELLSNSSNLVFNSSISFEIPNLLMDSNFSGYLEELETLYSIVSKTYAEIVLNECNESISKSFENFLYDIFYVQNQLNYGIKLQADSFSSFLAASQGQAKAALVASLPTVLNKLEELSLGDSINTSCFCCPLRGTKKLFCEQTGSTFSNFAIFTHFYIISLVGFGGLLCCRRQGMLSSGFHNDLDQNPVGTPKRKGNRKGKNNLNAGDDEDEADSFEPTTNDVIRAMPTQLMSKRGREHGSDTSDSSRTSDFSTFDMYQQSKTGVFI</sequence>
<dbReference type="VEuPathDB" id="TrichDB:TRFO_23651"/>
<accession>A0A1J4K953</accession>
<reference evidence="3" key="1">
    <citation type="submission" date="2016-10" db="EMBL/GenBank/DDBJ databases">
        <authorList>
            <person name="Benchimol M."/>
            <person name="Almeida L.G."/>
            <person name="Vasconcelos A.T."/>
            <person name="Perreira-Neves A."/>
            <person name="Rosa I.A."/>
            <person name="Tasca T."/>
            <person name="Bogo M.R."/>
            <person name="de Souza W."/>
        </authorList>
    </citation>
    <scope>NUCLEOTIDE SEQUENCE [LARGE SCALE GENOMIC DNA]</scope>
    <source>
        <strain evidence="3">K</strain>
    </source>
</reference>
<name>A0A1J4K953_9EUKA</name>
<feature type="region of interest" description="Disordered" evidence="1">
    <location>
        <begin position="679"/>
        <end position="752"/>
    </location>
</feature>
<feature type="compositionally biased region" description="Basic residues" evidence="1">
    <location>
        <begin position="690"/>
        <end position="699"/>
    </location>
</feature>
<evidence type="ECO:0000256" key="1">
    <source>
        <dbReference type="SAM" id="MobiDB-lite"/>
    </source>
</evidence>
<comment type="caution">
    <text evidence="3">The sequence shown here is derived from an EMBL/GenBank/DDBJ whole genome shotgun (WGS) entry which is preliminary data.</text>
</comment>
<dbReference type="GeneID" id="94837983"/>
<evidence type="ECO:0000313" key="4">
    <source>
        <dbReference type="Proteomes" id="UP000179807"/>
    </source>
</evidence>